<organism evidence="2 3">
    <name type="scientific">Microcoleus asticus IPMA8</name>
    <dbReference type="NCBI Taxonomy" id="2563858"/>
    <lineage>
        <taxon>Bacteria</taxon>
        <taxon>Bacillati</taxon>
        <taxon>Cyanobacteriota</taxon>
        <taxon>Cyanophyceae</taxon>
        <taxon>Oscillatoriophycideae</taxon>
        <taxon>Oscillatoriales</taxon>
        <taxon>Microcoleaceae</taxon>
        <taxon>Microcoleus</taxon>
        <taxon>Microcoleus asticus</taxon>
    </lineage>
</organism>
<keyword evidence="3" id="KW-1185">Reference proteome</keyword>
<comment type="caution">
    <text evidence="2">The sequence shown here is derived from an EMBL/GenBank/DDBJ whole genome shotgun (WGS) entry which is preliminary data.</text>
</comment>
<proteinExistence type="predicted"/>
<dbReference type="GO" id="GO:0003678">
    <property type="term" value="F:DNA helicase activity"/>
    <property type="evidence" value="ECO:0007669"/>
    <property type="project" value="UniProtKB-EC"/>
</dbReference>
<dbReference type="GO" id="GO:0016787">
    <property type="term" value="F:hydrolase activity"/>
    <property type="evidence" value="ECO:0007669"/>
    <property type="project" value="UniProtKB-KW"/>
</dbReference>
<name>A0ABX2CXS3_9CYAN</name>
<dbReference type="SUPFAM" id="SSF52540">
    <property type="entry name" value="P-loop containing nucleoside triphosphate hydrolases"/>
    <property type="match status" value="1"/>
</dbReference>
<dbReference type="RefSeq" id="WP_172188374.1">
    <property type="nucleotide sequence ID" value="NZ_CAWPPK010000262.1"/>
</dbReference>
<keyword evidence="2" id="KW-0547">Nucleotide-binding</keyword>
<dbReference type="Pfam" id="PF20703">
    <property type="entry name" value="nSTAND1"/>
    <property type="match status" value="1"/>
</dbReference>
<evidence type="ECO:0000259" key="1">
    <source>
        <dbReference type="Pfam" id="PF20703"/>
    </source>
</evidence>
<accession>A0ABX2CXS3</accession>
<sequence>MNYEVNRLEQGFKEAIAYSIRHGSDKYRLVDKLPIQYYRETKMTDTQQQEKYALLNRVFTPASPILEKNLFAGRQEQVAKILRAITTPSQHAILYGERGIGKTSLANVIPSYLGEITGQNAIVTKVICTRDEDFKSLWKSTFDQILLPRNQSQERIGYNREPENKIVSQKLSDFMQWGEEITAKKIGEILGNFREQSMLFIFDEFDTIQNTATKRRFAEVIKTVSDQSSRCTVLLVGIGETITDLIGEHQSIERCIMQISLQKMEDKELKEIIENGLSKLEISIENTIKEEIVKLSQGLAYYTHLLCRYILEDMIFQKKDLIGKDELTNGILRCVDNAHESIKNSYQLAVTSNKSTMFKDVLQACVLIKEDEYGTFKASDLQEPLSRIRGEDIRTEQYQHHIGKLCKQEKGSILKRVGTKGNHRYKFRNPLFKTYVQLKVIAEKR</sequence>
<dbReference type="PANTHER" id="PTHR34301:SF8">
    <property type="entry name" value="ATPASE DOMAIN-CONTAINING PROTEIN"/>
    <property type="match status" value="1"/>
</dbReference>
<protein>
    <submittedName>
        <fullName evidence="2">Holliday junction ATP-dependent DNA helicase RuvB</fullName>
        <ecNumber evidence="2">3.6.4.12</ecNumber>
    </submittedName>
</protein>
<keyword evidence="2" id="KW-0067">ATP-binding</keyword>
<dbReference type="Proteomes" id="UP000702425">
    <property type="component" value="Unassembled WGS sequence"/>
</dbReference>
<keyword evidence="2" id="KW-0378">Hydrolase</keyword>
<gene>
    <name evidence="2" type="primary">ruvB_2</name>
    <name evidence="2" type="ORF">E5S67_02914</name>
</gene>
<dbReference type="InterPro" id="IPR027417">
    <property type="entry name" value="P-loop_NTPase"/>
</dbReference>
<reference evidence="2 3" key="1">
    <citation type="journal article" date="2020" name="Sci. Rep.">
        <title>A novel cyanobacterial geosmin producer, revising GeoA distribution and dispersion patterns in Bacteria.</title>
        <authorList>
            <person name="Churro C."/>
            <person name="Semedo-Aguiar A.P."/>
            <person name="Silva A.D."/>
            <person name="Pereira-Leal J.B."/>
            <person name="Leite R.B."/>
        </authorList>
    </citation>
    <scope>NUCLEOTIDE SEQUENCE [LARGE SCALE GENOMIC DNA]</scope>
    <source>
        <strain evidence="2 3">IPMA8</strain>
    </source>
</reference>
<dbReference type="EC" id="3.6.4.12" evidence="2"/>
<evidence type="ECO:0000313" key="2">
    <source>
        <dbReference type="EMBL" id="NQE35184.1"/>
    </source>
</evidence>
<dbReference type="InterPro" id="IPR049052">
    <property type="entry name" value="nSTAND1"/>
</dbReference>
<feature type="domain" description="Novel STAND NTPase 1" evidence="1">
    <location>
        <begin position="68"/>
        <end position="295"/>
    </location>
</feature>
<dbReference type="PANTHER" id="PTHR34301">
    <property type="entry name" value="DNA-BINDING PROTEIN-RELATED"/>
    <property type="match status" value="1"/>
</dbReference>
<dbReference type="Gene3D" id="3.40.50.300">
    <property type="entry name" value="P-loop containing nucleotide triphosphate hydrolases"/>
    <property type="match status" value="1"/>
</dbReference>
<keyword evidence="2" id="KW-0347">Helicase</keyword>
<dbReference type="EMBL" id="SRRZ01000049">
    <property type="protein sequence ID" value="NQE35184.1"/>
    <property type="molecule type" value="Genomic_DNA"/>
</dbReference>
<evidence type="ECO:0000313" key="3">
    <source>
        <dbReference type="Proteomes" id="UP000702425"/>
    </source>
</evidence>